<accession>A0ABX0UIJ4</accession>
<dbReference type="InterPro" id="IPR004358">
    <property type="entry name" value="Sig_transdc_His_kin-like_C"/>
</dbReference>
<proteinExistence type="predicted"/>
<dbReference type="Gene3D" id="2.60.40.2380">
    <property type="match status" value="1"/>
</dbReference>
<comment type="caution">
    <text evidence="8">The sequence shown here is derived from an EMBL/GenBank/DDBJ whole genome shotgun (WGS) entry which is preliminary data.</text>
</comment>
<gene>
    <name evidence="8" type="ORF">FHS68_002008</name>
</gene>
<evidence type="ECO:0000256" key="5">
    <source>
        <dbReference type="SAM" id="Phobius"/>
    </source>
</evidence>
<evidence type="ECO:0000259" key="7">
    <source>
        <dbReference type="PROSITE" id="PS50109"/>
    </source>
</evidence>
<dbReference type="Pfam" id="PF07695">
    <property type="entry name" value="7TMR-DISM_7TM"/>
    <property type="match status" value="1"/>
</dbReference>
<dbReference type="PANTHER" id="PTHR43065">
    <property type="entry name" value="SENSOR HISTIDINE KINASE"/>
    <property type="match status" value="1"/>
</dbReference>
<feature type="chain" id="PRO_5046600099" description="histidine kinase" evidence="6">
    <location>
        <begin position="21"/>
        <end position="716"/>
    </location>
</feature>
<feature type="transmembrane region" description="Helical" evidence="5">
    <location>
        <begin position="381"/>
        <end position="398"/>
    </location>
</feature>
<dbReference type="Gene3D" id="1.10.287.130">
    <property type="match status" value="1"/>
</dbReference>
<dbReference type="PANTHER" id="PTHR43065:SF42">
    <property type="entry name" value="TWO-COMPONENT SENSOR PPRA"/>
    <property type="match status" value="1"/>
</dbReference>
<dbReference type="InterPro" id="IPR003661">
    <property type="entry name" value="HisK_dim/P_dom"/>
</dbReference>
<evidence type="ECO:0000256" key="1">
    <source>
        <dbReference type="ARBA" id="ARBA00000085"/>
    </source>
</evidence>
<dbReference type="Gene3D" id="3.30.565.10">
    <property type="entry name" value="Histidine kinase-like ATPase, C-terminal domain"/>
    <property type="match status" value="1"/>
</dbReference>
<feature type="transmembrane region" description="Helical" evidence="5">
    <location>
        <begin position="348"/>
        <end position="369"/>
    </location>
</feature>
<feature type="transmembrane region" description="Helical" evidence="5">
    <location>
        <begin position="193"/>
        <end position="213"/>
    </location>
</feature>
<dbReference type="InterPro" id="IPR005467">
    <property type="entry name" value="His_kinase_dom"/>
</dbReference>
<comment type="catalytic activity">
    <reaction evidence="1">
        <text>ATP + protein L-histidine = ADP + protein N-phospho-L-histidine.</text>
        <dbReference type="EC" id="2.7.13.3"/>
    </reaction>
</comment>
<dbReference type="PROSITE" id="PS50109">
    <property type="entry name" value="HIS_KIN"/>
    <property type="match status" value="1"/>
</dbReference>
<keyword evidence="4" id="KW-0175">Coiled coil</keyword>
<dbReference type="InterPro" id="IPR003594">
    <property type="entry name" value="HATPase_dom"/>
</dbReference>
<protein>
    <recommendedName>
        <fullName evidence="2">histidine kinase</fullName>
        <ecNumber evidence="2">2.7.13.3</ecNumber>
    </recommendedName>
</protein>
<evidence type="ECO:0000313" key="9">
    <source>
        <dbReference type="Proteomes" id="UP001179181"/>
    </source>
</evidence>
<keyword evidence="5" id="KW-0812">Transmembrane</keyword>
<evidence type="ECO:0000256" key="6">
    <source>
        <dbReference type="SAM" id="SignalP"/>
    </source>
</evidence>
<reference evidence="8 9" key="1">
    <citation type="submission" date="2020-03" db="EMBL/GenBank/DDBJ databases">
        <title>Genomic Encyclopedia of Type Strains, Phase IV (KMG-IV): sequencing the most valuable type-strain genomes for metagenomic binning, comparative biology and taxonomic classification.</title>
        <authorList>
            <person name="Goeker M."/>
        </authorList>
    </citation>
    <scope>NUCLEOTIDE SEQUENCE [LARGE SCALE GENOMIC DNA]</scope>
    <source>
        <strain evidence="8 9">DSM 102865</strain>
    </source>
</reference>
<dbReference type="RefSeq" id="WP_167269549.1">
    <property type="nucleotide sequence ID" value="NZ_JAASQJ010000002.1"/>
</dbReference>
<keyword evidence="9" id="KW-1185">Reference proteome</keyword>
<dbReference type="SUPFAM" id="SSF55874">
    <property type="entry name" value="ATPase domain of HSP90 chaperone/DNA topoisomerase II/histidine kinase"/>
    <property type="match status" value="1"/>
</dbReference>
<evidence type="ECO:0000313" key="8">
    <source>
        <dbReference type="EMBL" id="NIJ52838.1"/>
    </source>
</evidence>
<feature type="transmembrane region" description="Helical" evidence="5">
    <location>
        <begin position="257"/>
        <end position="275"/>
    </location>
</feature>
<dbReference type="InterPro" id="IPR011622">
    <property type="entry name" value="7TMR_DISM_rcpt_extracell_dom2"/>
</dbReference>
<dbReference type="PRINTS" id="PR00344">
    <property type="entry name" value="BCTRLSENSOR"/>
</dbReference>
<dbReference type="EC" id="2.7.13.3" evidence="2"/>
<keyword evidence="6" id="KW-0732">Signal</keyword>
<sequence>MKFKLLLVFVLFAHFCFAQSATFPDPFLIKTDTISKRLFIPGKYYQYLPDPGEKLTLREVVSPQYSTRFAFYDTTSKGVSDVLWLRYRIKNEVNKPVNVLIPEGVDRADVYIQGVKKHFEHFTTGAKVPWDKQDGIRELRSIAYEIPANTEITVYERNDLGNTLTPLGIGLSFREKALERYLSTAEAIRINSIFYSAFVGFLFFSALINLFFYSVVKEPVYLFYFVVNVFSSANFAADELNLLFFRYHPGYFDFFEGITRVIANFALYHAMRHFLRISQQYPRWNKVIIWTSFVYLLTELAYLFVMDSATYAVRYAFYIAVGVPQILLMGGICITLIIGVIKNRGVSRIFAIGALPFVLIWLVNVLFQTHYPEISTFANNLFIPALVWTVVVNCWILFGRFRDLLNENAQQVLEKERLEHEKETQRLELLAQQKVFLEQQVAERTAELSQSLDHLKTTQNQLIQAEKMASLGELTAGIAHEIQNPLNFVNNFSEVSVELIAELKEELSAGRLEDVAAIADDLDQNMGKINHHGKRADNIVKGMLQHSQSSSSEKEPTDINALADEYFKLSYHGLRAKDTNFNAELITHFDQSLPKVNAIPQDLGRVLLNMINNAFYSVNQKSKTAGSEYKSRVEVSTRQTDSEVHISVKDNGIGIPASIKEKILQPFFTTKPTGEGTGLGLSLSYDIITKAHGGNLRIDSIEGEGAEFVISLPVTQ</sequence>
<dbReference type="SUPFAM" id="SSF47384">
    <property type="entry name" value="Homodimeric domain of signal transducing histidine kinase"/>
    <property type="match status" value="1"/>
</dbReference>
<evidence type="ECO:0000256" key="3">
    <source>
        <dbReference type="ARBA" id="ARBA00022553"/>
    </source>
</evidence>
<dbReference type="InterPro" id="IPR036097">
    <property type="entry name" value="HisK_dim/P_sf"/>
</dbReference>
<dbReference type="InterPro" id="IPR036890">
    <property type="entry name" value="HATPase_C_sf"/>
</dbReference>
<dbReference type="GO" id="GO:0016301">
    <property type="term" value="F:kinase activity"/>
    <property type="evidence" value="ECO:0007669"/>
    <property type="project" value="UniProtKB-KW"/>
</dbReference>
<dbReference type="CDD" id="cd00082">
    <property type="entry name" value="HisKA"/>
    <property type="match status" value="1"/>
</dbReference>
<evidence type="ECO:0000256" key="4">
    <source>
        <dbReference type="SAM" id="Coils"/>
    </source>
</evidence>
<name>A0ABX0UIJ4_9BACT</name>
<keyword evidence="5" id="KW-1133">Transmembrane helix</keyword>
<keyword evidence="8" id="KW-0418">Kinase</keyword>
<dbReference type="EMBL" id="JAASQJ010000002">
    <property type="protein sequence ID" value="NIJ52838.1"/>
    <property type="molecule type" value="Genomic_DNA"/>
</dbReference>
<keyword evidence="3" id="KW-0597">Phosphoprotein</keyword>
<feature type="transmembrane region" description="Helical" evidence="5">
    <location>
        <begin position="287"/>
        <end position="305"/>
    </location>
</feature>
<dbReference type="Pfam" id="PF02518">
    <property type="entry name" value="HATPase_c"/>
    <property type="match status" value="1"/>
</dbReference>
<feature type="signal peptide" evidence="6">
    <location>
        <begin position="1"/>
        <end position="20"/>
    </location>
</feature>
<feature type="coiled-coil region" evidence="4">
    <location>
        <begin position="401"/>
        <end position="447"/>
    </location>
</feature>
<feature type="domain" description="Histidine kinase" evidence="7">
    <location>
        <begin position="477"/>
        <end position="716"/>
    </location>
</feature>
<keyword evidence="5" id="KW-0472">Membrane</keyword>
<dbReference type="Proteomes" id="UP001179181">
    <property type="component" value="Unassembled WGS sequence"/>
</dbReference>
<feature type="transmembrane region" description="Helical" evidence="5">
    <location>
        <begin position="317"/>
        <end position="341"/>
    </location>
</feature>
<dbReference type="Pfam" id="PF07696">
    <property type="entry name" value="7TMR-DISMED2"/>
    <property type="match status" value="1"/>
</dbReference>
<keyword evidence="8" id="KW-0808">Transferase</keyword>
<organism evidence="8 9">
    <name type="scientific">Dyadobacter arcticus</name>
    <dbReference type="NCBI Taxonomy" id="1078754"/>
    <lineage>
        <taxon>Bacteria</taxon>
        <taxon>Pseudomonadati</taxon>
        <taxon>Bacteroidota</taxon>
        <taxon>Cytophagia</taxon>
        <taxon>Cytophagales</taxon>
        <taxon>Spirosomataceae</taxon>
        <taxon>Dyadobacter</taxon>
    </lineage>
</organism>
<dbReference type="SMART" id="SM00387">
    <property type="entry name" value="HATPase_c"/>
    <property type="match status" value="1"/>
</dbReference>
<evidence type="ECO:0000256" key="2">
    <source>
        <dbReference type="ARBA" id="ARBA00012438"/>
    </source>
</evidence>
<dbReference type="InterPro" id="IPR011623">
    <property type="entry name" value="7TMR_DISM_rcpt_extracell_dom1"/>
</dbReference>
<feature type="transmembrane region" description="Helical" evidence="5">
    <location>
        <begin position="220"/>
        <end position="237"/>
    </location>
</feature>